<evidence type="ECO:0000313" key="13">
    <source>
        <dbReference type="Proteomes" id="UP001226084"/>
    </source>
</evidence>
<dbReference type="PANTHER" id="PTHR30347:SF9">
    <property type="entry name" value="MINICONDUCTANCE MECHANOSENSITIVE CHANNEL MSCM"/>
    <property type="match status" value="1"/>
</dbReference>
<feature type="coiled-coil region" evidence="7">
    <location>
        <begin position="40"/>
        <end position="67"/>
    </location>
</feature>
<dbReference type="InterPro" id="IPR052702">
    <property type="entry name" value="MscS-like_channel"/>
</dbReference>
<dbReference type="Pfam" id="PF00924">
    <property type="entry name" value="MS_channel_2nd"/>
    <property type="match status" value="1"/>
</dbReference>
<evidence type="ECO:0000313" key="12">
    <source>
        <dbReference type="EMBL" id="MDQ1107057.1"/>
    </source>
</evidence>
<dbReference type="GO" id="GO:0005886">
    <property type="term" value="C:plasma membrane"/>
    <property type="evidence" value="ECO:0007669"/>
    <property type="project" value="UniProtKB-SubCell"/>
</dbReference>
<dbReference type="Gene3D" id="3.30.70.100">
    <property type="match status" value="1"/>
</dbReference>
<dbReference type="InterPro" id="IPR011014">
    <property type="entry name" value="MscS_channel_TM-2"/>
</dbReference>
<keyword evidence="5 8" id="KW-1133">Transmembrane helix</keyword>
<feature type="transmembrane region" description="Helical" evidence="8">
    <location>
        <begin position="212"/>
        <end position="233"/>
    </location>
</feature>
<feature type="transmembrane region" description="Helical" evidence="8">
    <location>
        <begin position="298"/>
        <end position="316"/>
    </location>
</feature>
<proteinExistence type="inferred from homology"/>
<dbReference type="GO" id="GO:0008381">
    <property type="term" value="F:mechanosensitive monoatomic ion channel activity"/>
    <property type="evidence" value="ECO:0007669"/>
    <property type="project" value="UniProtKB-ARBA"/>
</dbReference>
<comment type="caution">
    <text evidence="12">The sequence shown here is derived from an EMBL/GenBank/DDBJ whole genome shotgun (WGS) entry which is preliminary data.</text>
</comment>
<comment type="subcellular location">
    <subcellularLocation>
        <location evidence="1">Cell membrane</location>
        <topology evidence="1">Multi-pass membrane protein</topology>
    </subcellularLocation>
</comment>
<keyword evidence="7" id="KW-0175">Coiled coil</keyword>
<dbReference type="InterPro" id="IPR049278">
    <property type="entry name" value="MS_channel_C"/>
</dbReference>
<dbReference type="SUPFAM" id="SSF50182">
    <property type="entry name" value="Sm-like ribonucleoproteins"/>
    <property type="match status" value="1"/>
</dbReference>
<feature type="domain" description="Mechanosensitive ion channel MscS C-terminal" evidence="11">
    <location>
        <begin position="716"/>
        <end position="797"/>
    </location>
</feature>
<evidence type="ECO:0000256" key="8">
    <source>
        <dbReference type="SAM" id="Phobius"/>
    </source>
</evidence>
<evidence type="ECO:0000256" key="7">
    <source>
        <dbReference type="SAM" id="Coils"/>
    </source>
</evidence>
<keyword evidence="6 8" id="KW-0472">Membrane</keyword>
<dbReference type="AlphaFoldDB" id="A0AAP5E8J0"/>
<evidence type="ECO:0000259" key="9">
    <source>
        <dbReference type="Pfam" id="PF00924"/>
    </source>
</evidence>
<organism evidence="12 13">
    <name type="scientific">Stenotrophomonas rhizophila</name>
    <dbReference type="NCBI Taxonomy" id="216778"/>
    <lineage>
        <taxon>Bacteria</taxon>
        <taxon>Pseudomonadati</taxon>
        <taxon>Pseudomonadota</taxon>
        <taxon>Gammaproteobacteria</taxon>
        <taxon>Lysobacterales</taxon>
        <taxon>Lysobacteraceae</taxon>
        <taxon>Stenotrophomonas</taxon>
    </lineage>
</organism>
<dbReference type="Proteomes" id="UP001226084">
    <property type="component" value="Unassembled WGS sequence"/>
</dbReference>
<evidence type="ECO:0000256" key="2">
    <source>
        <dbReference type="ARBA" id="ARBA00008017"/>
    </source>
</evidence>
<dbReference type="Gene3D" id="1.10.287.1260">
    <property type="match status" value="1"/>
</dbReference>
<evidence type="ECO:0000256" key="4">
    <source>
        <dbReference type="ARBA" id="ARBA00022692"/>
    </source>
</evidence>
<dbReference type="SUPFAM" id="SSF82689">
    <property type="entry name" value="Mechanosensitive channel protein MscS (YggB), C-terminal domain"/>
    <property type="match status" value="1"/>
</dbReference>
<evidence type="ECO:0000256" key="3">
    <source>
        <dbReference type="ARBA" id="ARBA00022475"/>
    </source>
</evidence>
<gene>
    <name evidence="12" type="ORF">QE424_000216</name>
</gene>
<feature type="domain" description="DUF3772" evidence="10">
    <location>
        <begin position="137"/>
        <end position="195"/>
    </location>
</feature>
<dbReference type="Gene3D" id="2.30.30.60">
    <property type="match status" value="1"/>
</dbReference>
<evidence type="ECO:0000259" key="10">
    <source>
        <dbReference type="Pfam" id="PF12607"/>
    </source>
</evidence>
<keyword evidence="4 8" id="KW-0812">Transmembrane</keyword>
<feature type="transmembrane region" description="Helical" evidence="8">
    <location>
        <begin position="514"/>
        <end position="538"/>
    </location>
</feature>
<dbReference type="InterPro" id="IPR011066">
    <property type="entry name" value="MscS_channel_C_sf"/>
</dbReference>
<feature type="domain" description="Mechanosensitive ion channel MscS" evidence="9">
    <location>
        <begin position="642"/>
        <end position="707"/>
    </location>
</feature>
<feature type="transmembrane region" description="Helical" evidence="8">
    <location>
        <begin position="421"/>
        <end position="445"/>
    </location>
</feature>
<feature type="transmembrane region" description="Helical" evidence="8">
    <location>
        <begin position="337"/>
        <end position="354"/>
    </location>
</feature>
<dbReference type="InterPro" id="IPR010920">
    <property type="entry name" value="LSM_dom_sf"/>
</dbReference>
<dbReference type="InterPro" id="IPR006685">
    <property type="entry name" value="MscS_channel_2nd"/>
</dbReference>
<feature type="transmembrane region" description="Helical" evidence="8">
    <location>
        <begin position="600"/>
        <end position="621"/>
    </location>
</feature>
<evidence type="ECO:0000256" key="1">
    <source>
        <dbReference type="ARBA" id="ARBA00004651"/>
    </source>
</evidence>
<feature type="transmembrane region" description="Helical" evidence="8">
    <location>
        <begin position="254"/>
        <end position="278"/>
    </location>
</feature>
<dbReference type="InterPro" id="IPR022249">
    <property type="entry name" value="DUF3772"/>
</dbReference>
<feature type="transmembrane region" description="Helical" evidence="8">
    <location>
        <begin position="558"/>
        <end position="579"/>
    </location>
</feature>
<accession>A0AAP5E8J0</accession>
<dbReference type="EMBL" id="JAUTAS010000001">
    <property type="protein sequence ID" value="MDQ1107057.1"/>
    <property type="molecule type" value="Genomic_DNA"/>
</dbReference>
<dbReference type="PANTHER" id="PTHR30347">
    <property type="entry name" value="POTASSIUM CHANNEL RELATED"/>
    <property type="match status" value="1"/>
</dbReference>
<reference evidence="12" key="1">
    <citation type="submission" date="2023-07" db="EMBL/GenBank/DDBJ databases">
        <title>Functional and genomic diversity of the sorghum phyllosphere microbiome.</title>
        <authorList>
            <person name="Shade A."/>
        </authorList>
    </citation>
    <scope>NUCLEOTIDE SEQUENCE</scope>
    <source>
        <strain evidence="12">SORGH_AS_0457</strain>
    </source>
</reference>
<feature type="transmembrane region" description="Helical" evidence="8">
    <location>
        <begin position="451"/>
        <end position="469"/>
    </location>
</feature>
<evidence type="ECO:0000256" key="5">
    <source>
        <dbReference type="ARBA" id="ARBA00022989"/>
    </source>
</evidence>
<evidence type="ECO:0000256" key="6">
    <source>
        <dbReference type="ARBA" id="ARBA00023136"/>
    </source>
</evidence>
<feature type="transmembrane region" description="Helical" evidence="8">
    <location>
        <begin position="627"/>
        <end position="653"/>
    </location>
</feature>
<dbReference type="SUPFAM" id="SSF82861">
    <property type="entry name" value="Mechanosensitive channel protein MscS (YggB), transmembrane region"/>
    <property type="match status" value="1"/>
</dbReference>
<dbReference type="Pfam" id="PF21082">
    <property type="entry name" value="MS_channel_3rd"/>
    <property type="match status" value="1"/>
</dbReference>
<keyword evidence="3" id="KW-1003">Cell membrane</keyword>
<dbReference type="InterPro" id="IPR023408">
    <property type="entry name" value="MscS_beta-dom_sf"/>
</dbReference>
<dbReference type="Pfam" id="PF12607">
    <property type="entry name" value="DUF3772"/>
    <property type="match status" value="1"/>
</dbReference>
<feature type="transmembrane region" description="Helical" evidence="8">
    <location>
        <begin position="366"/>
        <end position="387"/>
    </location>
</feature>
<evidence type="ECO:0000259" key="11">
    <source>
        <dbReference type="Pfam" id="PF21082"/>
    </source>
</evidence>
<comment type="similarity">
    <text evidence="2">Belongs to the MscS (TC 1.A.23) family.</text>
</comment>
<sequence length="816" mass="87893">MLVLSFRHRFPLLRPLAGLLLFTWLCMAPGAWGQAPDDPAAEAKTQLNQADKELKAIRTALPDAETRETLTPLFERAMAVQRDADDAQAALQPELDQLDTRLTQLGTVPEGTVEAREVAQQRRSLTQQRADIAAAVARAKLLAVDAKQLGADIEKMRVTQLSEDLARKVNSPLSPSLWRKFARDLPADLQELGQIYRQAESTARKAIAQHGWTAPLTGLAVALLLFFPLRLWLRAAGRRYAQSERAPDGRLRRSGLAVWLLVVGTMLPGLACVVFFGALDAIGAIPPRLEKVVFSIQVATYIAAFITALSAALLVPKRPSWRLLNLDDAAAWRLRKYAWGAAALTWISIVLMALNRAARTSAITTVAVDGLIAITYMALIIAILVSLARLHRRQTDEAEAKLEAQAQSDGKAKGPPRRSGWIVVARLAGHIVVAAAVIATLLGYLNLALFVAQQLVWGAVVLLAASLLMKFADDLATWLLCPTSSVGRTVLLTTGLSESRVVQAGVLLSAGLRICVILLAVMALTAPLGNLSALYGGLDAVSKGISLGDNLVLKPSSVLYAVLAFLLVWAVMQAFQRWLTDTYLPKTELDAGARNSISTVTRYLGIIAAALWSLTALGIGFEKLALVVSALSVGIGFGLQAITQNFVSGLILLAERPVKIGDWVKLGDQEGDIKRINVRSTEIQVGDKSTLIVPNSELITKTIRNMTMGNAQGRIQIQFTVPLSTDVAMVRQTLLDAYTDHVGVLADPAPSVFIDSIANGQVAINSFAYTSGPRAVYGVRSDLYFTMLQKFAAAGIALSSPTDIHLVRDPAPPQAP</sequence>
<name>A0AAP5E8J0_9GAMM</name>
<protein>
    <submittedName>
        <fullName evidence="12">Potassium efflux system protein</fullName>
    </submittedName>
</protein>